<dbReference type="RefSeq" id="WP_345094016.1">
    <property type="nucleotide sequence ID" value="NZ_BAABCS010000018.1"/>
</dbReference>
<sequence>MAREVTTTGSKKLKTLKKEFNEHFPYLNIYIHSSEMAIKAKKGERISSLDIEKTLTEVREKNGSGSISFSGRKKVKTIEQEFNEIFGLYVQICYTDSNGARFYTMGSDDEKTLTELNRDKEAADCKKDMWN</sequence>
<protein>
    <submittedName>
        <fullName evidence="1">Uncharacterized protein</fullName>
    </submittedName>
</protein>
<organism evidence="1 2">
    <name type="scientific">Flavobacterium chungnamense</name>
    <dbReference type="NCBI Taxonomy" id="706182"/>
    <lineage>
        <taxon>Bacteria</taxon>
        <taxon>Pseudomonadati</taxon>
        <taxon>Bacteroidota</taxon>
        <taxon>Flavobacteriia</taxon>
        <taxon>Flavobacteriales</taxon>
        <taxon>Flavobacteriaceae</taxon>
        <taxon>Flavobacterium</taxon>
    </lineage>
</organism>
<dbReference type="Proteomes" id="UP001500426">
    <property type="component" value="Unassembled WGS sequence"/>
</dbReference>
<proteinExistence type="predicted"/>
<reference evidence="2" key="1">
    <citation type="journal article" date="2019" name="Int. J. Syst. Evol. Microbiol.">
        <title>The Global Catalogue of Microorganisms (GCM) 10K type strain sequencing project: providing services to taxonomists for standard genome sequencing and annotation.</title>
        <authorList>
            <consortium name="The Broad Institute Genomics Platform"/>
            <consortium name="The Broad Institute Genome Sequencing Center for Infectious Disease"/>
            <person name="Wu L."/>
            <person name="Ma J."/>
        </authorList>
    </citation>
    <scope>NUCLEOTIDE SEQUENCE [LARGE SCALE GENOMIC DNA]</scope>
    <source>
        <strain evidence="2">JCM 17068</strain>
    </source>
</reference>
<name>A0ABP7UWM8_9FLAO</name>
<accession>A0ABP7UWM8</accession>
<evidence type="ECO:0000313" key="1">
    <source>
        <dbReference type="EMBL" id="GAA4053068.1"/>
    </source>
</evidence>
<keyword evidence="2" id="KW-1185">Reference proteome</keyword>
<gene>
    <name evidence="1" type="ORF">GCM10022388_19230</name>
</gene>
<dbReference type="EMBL" id="BAABCS010000018">
    <property type="protein sequence ID" value="GAA4053068.1"/>
    <property type="molecule type" value="Genomic_DNA"/>
</dbReference>
<comment type="caution">
    <text evidence="1">The sequence shown here is derived from an EMBL/GenBank/DDBJ whole genome shotgun (WGS) entry which is preliminary data.</text>
</comment>
<evidence type="ECO:0000313" key="2">
    <source>
        <dbReference type="Proteomes" id="UP001500426"/>
    </source>
</evidence>